<protein>
    <submittedName>
        <fullName evidence="2">Uncharacterized protein</fullName>
    </submittedName>
</protein>
<feature type="region of interest" description="Disordered" evidence="1">
    <location>
        <begin position="1"/>
        <end position="101"/>
    </location>
</feature>
<dbReference type="AlphaFoldDB" id="A0A371CKJ8"/>
<sequence>MFDDLASLVRGPSKVGRNRETALIDSSAVKSAPFSTADSQERPSHCPDVSPFPPPPCPGISYPHTPDPVARRSAYHRAPPSRAKKEDRKKESKKPGASRAYPYEHWLIKGEGYESSVVRRSTGTLAESRKRSSVSETTWHLHCER</sequence>
<reference evidence="2 3" key="1">
    <citation type="journal article" date="2018" name="Biotechnol. Biofuels">
        <title>Integrative visual omics of the white-rot fungus Polyporus brumalis exposes the biotechnological potential of its oxidative enzymes for delignifying raw plant biomass.</title>
        <authorList>
            <person name="Miyauchi S."/>
            <person name="Rancon A."/>
            <person name="Drula E."/>
            <person name="Hage H."/>
            <person name="Chaduli D."/>
            <person name="Favel A."/>
            <person name="Grisel S."/>
            <person name="Henrissat B."/>
            <person name="Herpoel-Gimbert I."/>
            <person name="Ruiz-Duenas F.J."/>
            <person name="Chevret D."/>
            <person name="Hainaut M."/>
            <person name="Lin J."/>
            <person name="Wang M."/>
            <person name="Pangilinan J."/>
            <person name="Lipzen A."/>
            <person name="Lesage-Meessen L."/>
            <person name="Navarro D."/>
            <person name="Riley R."/>
            <person name="Grigoriev I.V."/>
            <person name="Zhou S."/>
            <person name="Raouche S."/>
            <person name="Rosso M.N."/>
        </authorList>
    </citation>
    <scope>NUCLEOTIDE SEQUENCE [LARGE SCALE GENOMIC DNA]</scope>
    <source>
        <strain evidence="2 3">BRFM 1820</strain>
    </source>
</reference>
<evidence type="ECO:0000313" key="3">
    <source>
        <dbReference type="Proteomes" id="UP000256964"/>
    </source>
</evidence>
<gene>
    <name evidence="2" type="ORF">OH76DRAFT_1412698</name>
</gene>
<dbReference type="Proteomes" id="UP000256964">
    <property type="component" value="Unassembled WGS sequence"/>
</dbReference>
<feature type="compositionally biased region" description="Basic and acidic residues" evidence="1">
    <location>
        <begin position="83"/>
        <end position="94"/>
    </location>
</feature>
<accession>A0A371CKJ8</accession>
<organism evidence="2 3">
    <name type="scientific">Lentinus brumalis</name>
    <dbReference type="NCBI Taxonomy" id="2498619"/>
    <lineage>
        <taxon>Eukaryota</taxon>
        <taxon>Fungi</taxon>
        <taxon>Dikarya</taxon>
        <taxon>Basidiomycota</taxon>
        <taxon>Agaricomycotina</taxon>
        <taxon>Agaricomycetes</taxon>
        <taxon>Polyporales</taxon>
        <taxon>Polyporaceae</taxon>
        <taxon>Lentinus</taxon>
    </lineage>
</organism>
<name>A0A371CKJ8_9APHY</name>
<dbReference type="EMBL" id="KZ857536">
    <property type="protein sequence ID" value="RDX40814.1"/>
    <property type="molecule type" value="Genomic_DNA"/>
</dbReference>
<proteinExistence type="predicted"/>
<evidence type="ECO:0000313" key="2">
    <source>
        <dbReference type="EMBL" id="RDX40814.1"/>
    </source>
</evidence>
<feature type="region of interest" description="Disordered" evidence="1">
    <location>
        <begin position="117"/>
        <end position="145"/>
    </location>
</feature>
<evidence type="ECO:0000256" key="1">
    <source>
        <dbReference type="SAM" id="MobiDB-lite"/>
    </source>
</evidence>
<keyword evidence="3" id="KW-1185">Reference proteome</keyword>